<keyword evidence="2" id="KW-1185">Reference proteome</keyword>
<accession>A0AAN9PQA7</accession>
<dbReference type="AlphaFoldDB" id="A0AAN9PQA7"/>
<evidence type="ECO:0000313" key="1">
    <source>
        <dbReference type="EMBL" id="KAK7306032.1"/>
    </source>
</evidence>
<protein>
    <submittedName>
        <fullName evidence="1">Uncharacterized protein</fullName>
    </submittedName>
</protein>
<gene>
    <name evidence="1" type="ORF">VNO77_43946</name>
</gene>
<dbReference type="Proteomes" id="UP001367508">
    <property type="component" value="Unassembled WGS sequence"/>
</dbReference>
<name>A0AAN9PQA7_CANGL</name>
<proteinExistence type="predicted"/>
<evidence type="ECO:0000313" key="2">
    <source>
        <dbReference type="Proteomes" id="UP001367508"/>
    </source>
</evidence>
<organism evidence="1 2">
    <name type="scientific">Canavalia gladiata</name>
    <name type="common">Sword bean</name>
    <name type="synonym">Dolichos gladiatus</name>
    <dbReference type="NCBI Taxonomy" id="3824"/>
    <lineage>
        <taxon>Eukaryota</taxon>
        <taxon>Viridiplantae</taxon>
        <taxon>Streptophyta</taxon>
        <taxon>Embryophyta</taxon>
        <taxon>Tracheophyta</taxon>
        <taxon>Spermatophyta</taxon>
        <taxon>Magnoliopsida</taxon>
        <taxon>eudicotyledons</taxon>
        <taxon>Gunneridae</taxon>
        <taxon>Pentapetalae</taxon>
        <taxon>rosids</taxon>
        <taxon>fabids</taxon>
        <taxon>Fabales</taxon>
        <taxon>Fabaceae</taxon>
        <taxon>Papilionoideae</taxon>
        <taxon>50 kb inversion clade</taxon>
        <taxon>NPAAA clade</taxon>
        <taxon>indigoferoid/millettioid clade</taxon>
        <taxon>Phaseoleae</taxon>
        <taxon>Canavalia</taxon>
    </lineage>
</organism>
<sequence length="72" mass="8222">MAFPTQWLVIGVAVTLEKQTFLCSNCWGKTWQGWNLHCHAWMTLVALVAYSEKKEEGQKLECVLAGCKYREG</sequence>
<dbReference type="EMBL" id="JAYMYQ010000011">
    <property type="protein sequence ID" value="KAK7306032.1"/>
    <property type="molecule type" value="Genomic_DNA"/>
</dbReference>
<reference evidence="1 2" key="1">
    <citation type="submission" date="2024-01" db="EMBL/GenBank/DDBJ databases">
        <title>The genomes of 5 underutilized Papilionoideae crops provide insights into root nodulation and disease resistanc.</title>
        <authorList>
            <person name="Jiang F."/>
        </authorList>
    </citation>
    <scope>NUCLEOTIDE SEQUENCE [LARGE SCALE GENOMIC DNA]</scope>
    <source>
        <strain evidence="1">LVBAO_FW01</strain>
        <tissue evidence="1">Leaves</tissue>
    </source>
</reference>
<comment type="caution">
    <text evidence="1">The sequence shown here is derived from an EMBL/GenBank/DDBJ whole genome shotgun (WGS) entry which is preliminary data.</text>
</comment>